<evidence type="ECO:0000313" key="11">
    <source>
        <dbReference type="EMBL" id="CAL1170747.1"/>
    </source>
</evidence>
<dbReference type="GO" id="GO:0005759">
    <property type="term" value="C:mitochondrial matrix"/>
    <property type="evidence" value="ECO:0007669"/>
    <property type="project" value="UniProtKB-SubCell"/>
</dbReference>
<dbReference type="Pfam" id="PF10436">
    <property type="entry name" value="BCDHK_Adom3"/>
    <property type="match status" value="1"/>
</dbReference>
<evidence type="ECO:0000256" key="1">
    <source>
        <dbReference type="ARBA" id="ARBA00006155"/>
    </source>
</evidence>
<dbReference type="Gene3D" id="1.20.140.20">
    <property type="entry name" value="Alpha-ketoacid/pyruvate dehydrogenase kinase, N-terminal domain"/>
    <property type="match status" value="1"/>
</dbReference>
<reference evidence="10" key="1">
    <citation type="submission" date="2022-10" db="EMBL/GenBank/DDBJ databases">
        <authorList>
            <person name="Chen Y."/>
            <person name="Dougan E. K."/>
            <person name="Chan C."/>
            <person name="Rhodes N."/>
            <person name="Thang M."/>
        </authorList>
    </citation>
    <scope>NUCLEOTIDE SEQUENCE</scope>
</reference>
<evidence type="ECO:0000256" key="2">
    <source>
        <dbReference type="ARBA" id="ARBA00022679"/>
    </source>
</evidence>
<feature type="domain" description="Histidine kinase/HSP90-like ATPase" evidence="9">
    <location>
        <begin position="264"/>
        <end position="408"/>
    </location>
</feature>
<dbReference type="PANTHER" id="PTHR11947">
    <property type="entry name" value="PYRUVATE DEHYDROGENASE KINASE"/>
    <property type="match status" value="1"/>
</dbReference>
<keyword evidence="3 8" id="KW-0547">Nucleotide-binding</keyword>
<dbReference type="InterPro" id="IPR039028">
    <property type="entry name" value="BCKD/PDK"/>
</dbReference>
<evidence type="ECO:0000313" key="10">
    <source>
        <dbReference type="EMBL" id="CAI4017372.1"/>
    </source>
</evidence>
<name>A0A9P1DXN9_9DINO</name>
<evidence type="ECO:0000259" key="9">
    <source>
        <dbReference type="SMART" id="SM00387"/>
    </source>
</evidence>
<proteinExistence type="inferred from homology"/>
<dbReference type="Pfam" id="PF02518">
    <property type="entry name" value="HATPase_c"/>
    <property type="match status" value="1"/>
</dbReference>
<protein>
    <recommendedName>
        <fullName evidence="8">Protein-serine/threonine kinase</fullName>
        <ecNumber evidence="8">2.7.11.-</ecNumber>
    </recommendedName>
</protein>
<gene>
    <name evidence="10" type="ORF">C1SCF055_LOCUS42021</name>
</gene>
<dbReference type="EMBL" id="CAMXCT020006632">
    <property type="protein sequence ID" value="CAL1170747.1"/>
    <property type="molecule type" value="Genomic_DNA"/>
</dbReference>
<dbReference type="Proteomes" id="UP001152797">
    <property type="component" value="Unassembled WGS sequence"/>
</dbReference>
<evidence type="ECO:0000256" key="7">
    <source>
        <dbReference type="ARBA" id="ARBA00048201"/>
    </source>
</evidence>
<keyword evidence="2 8" id="KW-0808">Transferase</keyword>
<dbReference type="SUPFAM" id="SSF69012">
    <property type="entry name" value="alpha-ketoacid dehydrogenase kinase, N-terminal domain"/>
    <property type="match status" value="1"/>
</dbReference>
<evidence type="ECO:0000256" key="5">
    <source>
        <dbReference type="ARBA" id="ARBA00022840"/>
    </source>
</evidence>
<comment type="subcellular location">
    <subcellularLocation>
        <location evidence="8">Mitochondrion matrix</location>
    </subcellularLocation>
</comment>
<dbReference type="InterPro" id="IPR036890">
    <property type="entry name" value="HATPase_C_sf"/>
</dbReference>
<dbReference type="GO" id="GO:0005524">
    <property type="term" value="F:ATP binding"/>
    <property type="evidence" value="ECO:0007669"/>
    <property type="project" value="UniProtKB-UniRule"/>
</dbReference>
<dbReference type="EC" id="2.7.11.-" evidence="8"/>
<dbReference type="EMBL" id="CAMXCT030006632">
    <property type="protein sequence ID" value="CAL4804684.1"/>
    <property type="molecule type" value="Genomic_DNA"/>
</dbReference>
<dbReference type="InterPro" id="IPR018955">
    <property type="entry name" value="BCDHK/PDK_N"/>
</dbReference>
<dbReference type="InterPro" id="IPR036784">
    <property type="entry name" value="AK/P_DHK_N_sf"/>
</dbReference>
<evidence type="ECO:0000256" key="3">
    <source>
        <dbReference type="ARBA" id="ARBA00022741"/>
    </source>
</evidence>
<dbReference type="PANTHER" id="PTHR11947:SF3">
    <property type="entry name" value="[PYRUVATE DEHYDROGENASE (ACETYL-TRANSFERRING)] KINASE, MITOCHONDRIAL"/>
    <property type="match status" value="1"/>
</dbReference>
<keyword evidence="4 8" id="KW-0418">Kinase</keyword>
<evidence type="ECO:0000256" key="8">
    <source>
        <dbReference type="RuleBase" id="RU366032"/>
    </source>
</evidence>
<evidence type="ECO:0000313" key="12">
    <source>
        <dbReference type="Proteomes" id="UP001152797"/>
    </source>
</evidence>
<comment type="similarity">
    <text evidence="1 8">Belongs to the PDK/BCKDK protein kinase family.</text>
</comment>
<accession>A0A9P1DXN9</accession>
<dbReference type="Gene3D" id="3.30.565.10">
    <property type="entry name" value="Histidine kinase-like ATPase, C-terminal domain"/>
    <property type="match status" value="1"/>
</dbReference>
<keyword evidence="6 8" id="KW-0496">Mitochondrion</keyword>
<comment type="caution">
    <text evidence="10">The sequence shown here is derived from an EMBL/GenBank/DDBJ whole genome shotgun (WGS) entry which is preliminary data.</text>
</comment>
<organism evidence="10">
    <name type="scientific">Cladocopium goreaui</name>
    <dbReference type="NCBI Taxonomy" id="2562237"/>
    <lineage>
        <taxon>Eukaryota</taxon>
        <taxon>Sar</taxon>
        <taxon>Alveolata</taxon>
        <taxon>Dinophyceae</taxon>
        <taxon>Suessiales</taxon>
        <taxon>Symbiodiniaceae</taxon>
        <taxon>Cladocopium</taxon>
    </lineage>
</organism>
<keyword evidence="12" id="KW-1185">Reference proteome</keyword>
<dbReference type="GO" id="GO:0004740">
    <property type="term" value="F:pyruvate dehydrogenase (acetyl-transferring) kinase activity"/>
    <property type="evidence" value="ECO:0007669"/>
    <property type="project" value="UniProtKB-EC"/>
</dbReference>
<comment type="catalytic activity">
    <reaction evidence="7">
        <text>L-seryl-[pyruvate dehydrogenase E1 alpha subunit] + ATP = O-phospho-L-seryl-[pyruvate dehydrogenase E1 alpha subunit] + ADP + H(+)</text>
        <dbReference type="Rhea" id="RHEA:23052"/>
        <dbReference type="Rhea" id="RHEA-COMP:13689"/>
        <dbReference type="Rhea" id="RHEA-COMP:13690"/>
        <dbReference type="ChEBI" id="CHEBI:15378"/>
        <dbReference type="ChEBI" id="CHEBI:29999"/>
        <dbReference type="ChEBI" id="CHEBI:30616"/>
        <dbReference type="ChEBI" id="CHEBI:83421"/>
        <dbReference type="ChEBI" id="CHEBI:456216"/>
        <dbReference type="EC" id="2.7.11.2"/>
    </reaction>
</comment>
<dbReference type="OrthoDB" id="241648at2759"/>
<dbReference type="InterPro" id="IPR003594">
    <property type="entry name" value="HATPase_dom"/>
</dbReference>
<dbReference type="SUPFAM" id="SSF55874">
    <property type="entry name" value="ATPase domain of HSP90 chaperone/DNA topoisomerase II/histidine kinase"/>
    <property type="match status" value="1"/>
</dbReference>
<evidence type="ECO:0000256" key="4">
    <source>
        <dbReference type="ARBA" id="ARBA00022777"/>
    </source>
</evidence>
<dbReference type="SMART" id="SM00387">
    <property type="entry name" value="HATPase_c"/>
    <property type="match status" value="1"/>
</dbReference>
<evidence type="ECO:0000256" key="6">
    <source>
        <dbReference type="ARBA" id="ARBA00023128"/>
    </source>
</evidence>
<reference evidence="11" key="2">
    <citation type="submission" date="2024-04" db="EMBL/GenBank/DDBJ databases">
        <authorList>
            <person name="Chen Y."/>
            <person name="Shah S."/>
            <person name="Dougan E. K."/>
            <person name="Thang M."/>
            <person name="Chan C."/>
        </authorList>
    </citation>
    <scope>NUCLEOTIDE SEQUENCE [LARGE SCALE GENOMIC DNA]</scope>
</reference>
<dbReference type="EMBL" id="CAMXCT010006632">
    <property type="protein sequence ID" value="CAI4017372.1"/>
    <property type="molecule type" value="Genomic_DNA"/>
</dbReference>
<dbReference type="AlphaFoldDB" id="A0A9P1DXN9"/>
<keyword evidence="5 8" id="KW-0067">ATP-binding</keyword>
<dbReference type="GO" id="GO:0010906">
    <property type="term" value="P:regulation of glucose metabolic process"/>
    <property type="evidence" value="ECO:0007669"/>
    <property type="project" value="TreeGrafter"/>
</dbReference>
<sequence>MKRLASRCATLRHVNRQVRDGRLAFRPFSCATTFSAVRTSHSFTPRSLMPGTVEVSKQRFEELLESEMVHFARALRPHPMTLQQILHLTDPAALRTFLLEELPIRYARRVQLVESLPNWKSYPSMRMIRSLYAEAFRRLRALTQDDNEDTFRRTLQDIKRKNANMLFHVVRGARAVRTNKSFTDDQVNRFLDEFLTARIGTDILSSQYLSITRPDSPTSIINPECDPVTVVRAAANDAATLCRHHYGWSPPIDIVDVGQVRFPFISQYLNYIMFELLKNSLRAVVERYGSRQAAEAYPIRVVICGDQDTVVLRVSDCGGGIPLADMDQVWSYMFTTAKPACEEVAAANSASSESDDEDSDDDGVAPLAGFGCGLPLSRNYACYVGGWLELNSIPEFGTDAYLYLNRSGNGQEALRTDIAELPVPESLLANGNSCDAGGGAPLAAEL</sequence>